<evidence type="ECO:0008006" key="5">
    <source>
        <dbReference type="Google" id="ProtNLM"/>
    </source>
</evidence>
<accession>S3DA54</accession>
<keyword evidence="2" id="KW-0472">Membrane</keyword>
<dbReference type="GeneID" id="19469009"/>
<gene>
    <name evidence="3" type="ORF">GLAREA_09962</name>
</gene>
<dbReference type="Proteomes" id="UP000016922">
    <property type="component" value="Unassembled WGS sequence"/>
</dbReference>
<evidence type="ECO:0000256" key="1">
    <source>
        <dbReference type="ARBA" id="ARBA00035112"/>
    </source>
</evidence>
<name>S3DA54_GLAL2</name>
<keyword evidence="2" id="KW-0812">Transmembrane</keyword>
<dbReference type="AlphaFoldDB" id="S3DA54"/>
<dbReference type="Pfam" id="PF11807">
    <property type="entry name" value="UstYa"/>
    <property type="match status" value="1"/>
</dbReference>
<keyword evidence="4" id="KW-1185">Reference proteome</keyword>
<dbReference type="OMA" id="IERFIWC"/>
<organism evidence="3 4">
    <name type="scientific">Glarea lozoyensis (strain ATCC 20868 / MF5171)</name>
    <dbReference type="NCBI Taxonomy" id="1116229"/>
    <lineage>
        <taxon>Eukaryota</taxon>
        <taxon>Fungi</taxon>
        <taxon>Dikarya</taxon>
        <taxon>Ascomycota</taxon>
        <taxon>Pezizomycotina</taxon>
        <taxon>Leotiomycetes</taxon>
        <taxon>Helotiales</taxon>
        <taxon>Helotiaceae</taxon>
        <taxon>Glarea</taxon>
    </lineage>
</organism>
<sequence>MFSNLKYNKVESDDDDAGERSIYSSGPTKGTFYGIIALFFLSNTITYYIASSDFIPNDYNRDISPHAGLTRDFPFPLGTHSPYVDKNETLRNEMWEAISIDAGMIAVPEPFVSDKNLPPSQKLVWDKSKSVYLLNGHHTLRCVRAVYLSLMEFWQGKLQSRRWEHVIHCVDQLRQEAICNADDTPRYSTADDIPVSGMGQVRLCRNWEKLEEWAKKYNSCYRYVNQTASYKEFPQIERFIWCPEDSPYKEAVEQVFGHVEW</sequence>
<dbReference type="KEGG" id="glz:GLAREA_09962"/>
<feature type="transmembrane region" description="Helical" evidence="2">
    <location>
        <begin position="30"/>
        <end position="50"/>
    </location>
</feature>
<dbReference type="PANTHER" id="PTHR33365">
    <property type="entry name" value="YALI0B05434P"/>
    <property type="match status" value="1"/>
</dbReference>
<keyword evidence="2" id="KW-1133">Transmembrane helix</keyword>
<evidence type="ECO:0000313" key="3">
    <source>
        <dbReference type="EMBL" id="EPE28841.1"/>
    </source>
</evidence>
<dbReference type="GO" id="GO:0043386">
    <property type="term" value="P:mycotoxin biosynthetic process"/>
    <property type="evidence" value="ECO:0007669"/>
    <property type="project" value="InterPro"/>
</dbReference>
<dbReference type="EMBL" id="KE145368">
    <property type="protein sequence ID" value="EPE28841.1"/>
    <property type="molecule type" value="Genomic_DNA"/>
</dbReference>
<evidence type="ECO:0000313" key="4">
    <source>
        <dbReference type="Proteomes" id="UP000016922"/>
    </source>
</evidence>
<proteinExistence type="inferred from homology"/>
<dbReference type="OrthoDB" id="3687641at2759"/>
<dbReference type="RefSeq" id="XP_008084749.1">
    <property type="nucleotide sequence ID" value="XM_008086558.1"/>
</dbReference>
<dbReference type="STRING" id="1116229.S3DA54"/>
<reference evidence="3 4" key="1">
    <citation type="journal article" date="2013" name="BMC Genomics">
        <title>Genomics-driven discovery of the pneumocandin biosynthetic gene cluster in the fungus Glarea lozoyensis.</title>
        <authorList>
            <person name="Chen L."/>
            <person name="Yue Q."/>
            <person name="Zhang X."/>
            <person name="Xiang M."/>
            <person name="Wang C."/>
            <person name="Li S."/>
            <person name="Che Y."/>
            <person name="Ortiz-Lopez F.J."/>
            <person name="Bills G.F."/>
            <person name="Liu X."/>
            <person name="An Z."/>
        </authorList>
    </citation>
    <scope>NUCLEOTIDE SEQUENCE [LARGE SCALE GENOMIC DNA]</scope>
    <source>
        <strain evidence="4">ATCC 20868 / MF5171</strain>
    </source>
</reference>
<dbReference type="PANTHER" id="PTHR33365:SF6">
    <property type="entry name" value="OXIDASE USTYA"/>
    <property type="match status" value="1"/>
</dbReference>
<evidence type="ECO:0000256" key="2">
    <source>
        <dbReference type="SAM" id="Phobius"/>
    </source>
</evidence>
<dbReference type="HOGENOM" id="CLU_042941_1_1_1"/>
<comment type="similarity">
    <text evidence="1">Belongs to the ustYa family.</text>
</comment>
<dbReference type="InterPro" id="IPR021765">
    <property type="entry name" value="UstYa-like"/>
</dbReference>
<protein>
    <recommendedName>
        <fullName evidence="5">Cyclochlorotine biosynthesis protein O</fullName>
    </recommendedName>
</protein>